<organism evidence="2 3">
    <name type="scientific">Bugula neritina</name>
    <name type="common">Brown bryozoan</name>
    <name type="synonym">Sertularia neritina</name>
    <dbReference type="NCBI Taxonomy" id="10212"/>
    <lineage>
        <taxon>Eukaryota</taxon>
        <taxon>Metazoa</taxon>
        <taxon>Spiralia</taxon>
        <taxon>Lophotrochozoa</taxon>
        <taxon>Bryozoa</taxon>
        <taxon>Gymnolaemata</taxon>
        <taxon>Cheilostomatida</taxon>
        <taxon>Flustrina</taxon>
        <taxon>Buguloidea</taxon>
        <taxon>Bugulidae</taxon>
        <taxon>Bugula</taxon>
    </lineage>
</organism>
<feature type="compositionally biased region" description="Low complexity" evidence="1">
    <location>
        <begin position="44"/>
        <end position="61"/>
    </location>
</feature>
<feature type="compositionally biased region" description="Polar residues" evidence="1">
    <location>
        <begin position="809"/>
        <end position="829"/>
    </location>
</feature>
<reference evidence="2" key="1">
    <citation type="submission" date="2020-06" db="EMBL/GenBank/DDBJ databases">
        <title>Draft genome of Bugula neritina, a colonial animal packing powerful symbionts and potential medicines.</title>
        <authorList>
            <person name="Rayko M."/>
        </authorList>
    </citation>
    <scope>NUCLEOTIDE SEQUENCE [LARGE SCALE GENOMIC DNA]</scope>
    <source>
        <strain evidence="2">Kwan_BN1</strain>
    </source>
</reference>
<name>A0A7J7J3L7_BUGNE</name>
<protein>
    <submittedName>
        <fullName evidence="2">C12orf55</fullName>
    </submittedName>
</protein>
<feature type="compositionally biased region" description="Polar residues" evidence="1">
    <location>
        <begin position="1350"/>
        <end position="1360"/>
    </location>
</feature>
<dbReference type="GO" id="GO:0060271">
    <property type="term" value="P:cilium assembly"/>
    <property type="evidence" value="ECO:0007669"/>
    <property type="project" value="TreeGrafter"/>
</dbReference>
<dbReference type="OrthoDB" id="2104158at2759"/>
<dbReference type="Proteomes" id="UP000593567">
    <property type="component" value="Unassembled WGS sequence"/>
</dbReference>
<dbReference type="EMBL" id="VXIV02003145">
    <property type="protein sequence ID" value="KAF6020800.1"/>
    <property type="molecule type" value="Genomic_DNA"/>
</dbReference>
<gene>
    <name evidence="2" type="ORF">EB796_020901</name>
</gene>
<keyword evidence="3" id="KW-1185">Reference proteome</keyword>
<feature type="compositionally biased region" description="Polar residues" evidence="1">
    <location>
        <begin position="20"/>
        <end position="32"/>
    </location>
</feature>
<evidence type="ECO:0000256" key="1">
    <source>
        <dbReference type="SAM" id="MobiDB-lite"/>
    </source>
</evidence>
<evidence type="ECO:0000313" key="2">
    <source>
        <dbReference type="EMBL" id="KAF6020800.1"/>
    </source>
</evidence>
<evidence type="ECO:0000313" key="3">
    <source>
        <dbReference type="Proteomes" id="UP000593567"/>
    </source>
</evidence>
<feature type="region of interest" description="Disordered" evidence="1">
    <location>
        <begin position="1350"/>
        <end position="1386"/>
    </location>
</feature>
<feature type="region of interest" description="Disordered" evidence="1">
    <location>
        <begin position="1"/>
        <end position="90"/>
    </location>
</feature>
<proteinExistence type="predicted"/>
<accession>A0A7J7J3L7</accession>
<sequence length="1893" mass="210268">MVVGMDGGSPRVNKTRGTHPSKTVFHLNTTATRGARKSEKDVSKASGIEKAAAAATGAAPPEMFPVPPEKPDSPRTPRTPEPINVEERKGSADNNILSTQITQEYLENTFNYLKRAINAVRSLWNCAHTALIRAFTNDPASKTGLLTNNALREVLWFPLTMACDHWLDMMFHIKLQMKAKAARLGEPKFSFVGDVEDDKGGSSVKFEPKLDDHTVVDLQFTRQLTLRTLELLFYERKWEKLVDLALKFTALTESRYVEQVFPIVILAQRQLADRIISAGEVVPQLHFIKAEQDYGKITPDVYATQLQLYMPEEIVDGQTKFVVHSADYRSEKDPMATALLKDNSLAKKLSSVPIDFDSSLAYYRAILDKCSYNAKALRHSRRLLVLYLGGQESSSLESSLESGDVGHLLDFAPHTAKPQPAVPEDLRTALFASIEDAQTVVLPKPQLNAVISSYEKTIEILLAHNQRSLAAQAMHELGNLQYHNSNLRAAYKWWCEAVDLIVNMADAVSNWRRLFEGVEDISAELLKRCGLWGCLLGSVITSNISQYILTSDLAMRSTCCFLSAYFFKSLFRASLPHPKADRDYASYDIGEGFEVTSLVPGIELLSDHFRADGRSVVAALRWVTEELARGKYNLFVLPLLTLYQYFTTYVCRDLQRAVDGRILKVRVLTDLGLFAEALTTLLRLLHGDRLPHIGDSNFRQVESKMPTIQFENSKPLYEPSNLKIVDLVINKRLSTNLSSLYGPHLTCQLSIAQAKLLIALADTISAIPFYNIKSQNLNSNDLVRQKTITTIVQEGANGPDLTMIPRLSGSPTKPAPNSKSQGGSQTGESPRQRSAVGSVALASDAEVEQGGEGRQMRVTKFTDETGIFSKENTKAVLLNTGEKIVSALHDILAESAEQEGGLHKLKPAELEMVTQCKLLLGDVARQRHHAGIAIEGIFAAMKILKSVEIFADKKKSRLEQTSIHQWRDVSAHSSMKGTRHSIKQEVKVTDEQNNQFAYQNFQSRARLDARLWLECRIALVKNLMRKVSGMGLIKGKITKVVVEIKDCREYIREGLYESKICGDSAMMAEFQMQNILLNLLEGVSLIETIPLLQELLDTLEGIPLMSINDLFLHSQALVLLSDLIAVNSQDANQQLEMLENPAHYLLAHKSVLKQLELLGDQIQHYHPASDKFSEILSAPVSPMVNLYLPQVSFLAQVKLRLGHVLSQRAAKDASMSGDAKVSTFTNALGVLTTALHMNSICINKQQHIESEIYLALGRIQRQLYLLEKFDYKDAAETLLSAIKSSHSHDHDLGLIRQAYMEIALIYLHSSENAHGVVPPSQSMDQLTSETATYDRDDTISAFDDTSSLASGLTAQSSTRSAVVKPKRKEKLSPNKERSRRKQKEVIVSEPEREKFAAFVAIKCAAQTASCQLSLAKINGDLSATKSSPAQDSWIDVPQFMALDLLGDYVIGEQRHVYKDWVEEQMAPLVESMEPKKVRTYDDILCDAQEETVDLNWIHYLGYQNILRRASSHSSLTVLHTNNSMSTDQSADQSVRYTLFSGFYTQRTAANHMFFHEYLPFYKTNCVAPAPPKALAPNLTKLSDSQQFRPPLVRVISTDYAANSATLAATSSAELTSDTQQLAPVPDFGRATSESLINTGTETVAVLPSENEVTLQWYSPIFSGNDTAHAEGLVYLLFALVKKDSSDKKVMRSYAGLCKIPKHQLFELHDSLIDVLQKAEMALVDSGAGAPHMMRRAPSVVTASAGTSTGGKGLKSKSAAKLKAVSPKLKKDEAIEGMMRQCMNEIYKLFGLEWPSLQPEVEAGEVETFASGNTATVVENKPSTPKLDQARTEKDKLDKTPSDLTTELVKIPFDITHGNIKSLERIFNPLYGHTLTHSKLLTWLVKAVPYSRMG</sequence>
<feature type="region of interest" description="Disordered" evidence="1">
    <location>
        <begin position="797"/>
        <end position="856"/>
    </location>
</feature>
<dbReference type="PANTHER" id="PTHR33487">
    <property type="entry name" value="CILIA- AND FLAGELLA-ASSOCIATED PROTEIN 54"/>
    <property type="match status" value="1"/>
</dbReference>
<comment type="caution">
    <text evidence="2">The sequence shown here is derived from an EMBL/GenBank/DDBJ whole genome shotgun (WGS) entry which is preliminary data.</text>
</comment>
<dbReference type="PANTHER" id="PTHR33487:SF1">
    <property type="entry name" value="CILIA- AND FLAGELLA-ASSOCIATED PROTEIN 54"/>
    <property type="match status" value="1"/>
</dbReference>
<feature type="region of interest" description="Disordered" evidence="1">
    <location>
        <begin position="1817"/>
        <end position="1838"/>
    </location>
</feature>
<feature type="compositionally biased region" description="Basic and acidic residues" evidence="1">
    <location>
        <begin position="1827"/>
        <end position="1838"/>
    </location>
</feature>